<reference evidence="2 3" key="1">
    <citation type="submission" date="2021-01" db="EMBL/GenBank/DDBJ databases">
        <title>Whole genome shotgun sequence of Asanoa iriomotensis NBRC 100142.</title>
        <authorList>
            <person name="Komaki H."/>
            <person name="Tamura T."/>
        </authorList>
    </citation>
    <scope>NUCLEOTIDE SEQUENCE [LARGE SCALE GENOMIC DNA]</scope>
    <source>
        <strain evidence="2 3">NBRC 100142</strain>
    </source>
</reference>
<feature type="region of interest" description="Disordered" evidence="1">
    <location>
        <begin position="22"/>
        <end position="41"/>
    </location>
</feature>
<dbReference type="EMBL" id="BONC01000132">
    <property type="protein sequence ID" value="GIF61790.1"/>
    <property type="molecule type" value="Genomic_DNA"/>
</dbReference>
<name>A0ABQ4CGB2_9ACTN</name>
<keyword evidence="3" id="KW-1185">Reference proteome</keyword>
<gene>
    <name evidence="2" type="ORF">Air01nite_78850</name>
</gene>
<protein>
    <submittedName>
        <fullName evidence="2">Uncharacterized protein</fullName>
    </submittedName>
</protein>
<comment type="caution">
    <text evidence="2">The sequence shown here is derived from an EMBL/GenBank/DDBJ whole genome shotgun (WGS) entry which is preliminary data.</text>
</comment>
<organism evidence="2 3">
    <name type="scientific">Asanoa iriomotensis</name>
    <dbReference type="NCBI Taxonomy" id="234613"/>
    <lineage>
        <taxon>Bacteria</taxon>
        <taxon>Bacillati</taxon>
        <taxon>Actinomycetota</taxon>
        <taxon>Actinomycetes</taxon>
        <taxon>Micromonosporales</taxon>
        <taxon>Micromonosporaceae</taxon>
        <taxon>Asanoa</taxon>
    </lineage>
</organism>
<sequence length="63" mass="6712">MLPAGWTGPRRVDNRSVGAYVESSWRPPDWGEPNGRANDSDVVPLRTEQFLASSLSVKGGGGA</sequence>
<proteinExistence type="predicted"/>
<dbReference type="Proteomes" id="UP000624325">
    <property type="component" value="Unassembled WGS sequence"/>
</dbReference>
<evidence type="ECO:0000256" key="1">
    <source>
        <dbReference type="SAM" id="MobiDB-lite"/>
    </source>
</evidence>
<evidence type="ECO:0000313" key="2">
    <source>
        <dbReference type="EMBL" id="GIF61790.1"/>
    </source>
</evidence>
<evidence type="ECO:0000313" key="3">
    <source>
        <dbReference type="Proteomes" id="UP000624325"/>
    </source>
</evidence>
<accession>A0ABQ4CGB2</accession>